<dbReference type="RefSeq" id="WP_167188624.1">
    <property type="nucleotide sequence ID" value="NZ_JAAONZ010000013.1"/>
</dbReference>
<dbReference type="EMBL" id="JAAONZ010000013">
    <property type="protein sequence ID" value="NHO66906.1"/>
    <property type="molecule type" value="Genomic_DNA"/>
</dbReference>
<accession>A0A9E5MI64</accession>
<gene>
    <name evidence="2" type="ORF">G8770_15245</name>
</gene>
<evidence type="ECO:0000313" key="3">
    <source>
        <dbReference type="Proteomes" id="UP000787472"/>
    </source>
</evidence>
<protein>
    <submittedName>
        <fullName evidence="2">Uncharacterized protein</fullName>
    </submittedName>
</protein>
<sequence>MQKHPTKTPSVKDLLKRGDKIAITGGKLVIEAKSGKPVPIDWLKTHKAQIINEILRTSGLEAYEYLDYTANKYTVEKGKKSGGVHMSFRSLKSGKMARVYFNVNLTRQRNTKHGLKGSALPKGHFWITKNHDLYNAWLSLGLPPLKRLSSMHDYMGHFGQFLYNLDIDPKTSKIIDKKLKTLEITAEQLRKLFLDPSASTESPSSTSTQKNQNHQYNTVQVPDNCRTTPGQLPDNCRTTVPDNDLSAALMPPGLQPFSSTYVRSHELSNQGNAYTRDNVYPLSTNEKSVQDQTLEEWLDAYNAPDDFG</sequence>
<dbReference type="Proteomes" id="UP000787472">
    <property type="component" value="Unassembled WGS sequence"/>
</dbReference>
<keyword evidence="3" id="KW-1185">Reference proteome</keyword>
<evidence type="ECO:0000256" key="1">
    <source>
        <dbReference type="SAM" id="MobiDB-lite"/>
    </source>
</evidence>
<feature type="compositionally biased region" description="Polar residues" evidence="1">
    <location>
        <begin position="209"/>
        <end position="218"/>
    </location>
</feature>
<dbReference type="AlphaFoldDB" id="A0A9E5MI64"/>
<feature type="compositionally biased region" description="Low complexity" evidence="1">
    <location>
        <begin position="196"/>
        <end position="208"/>
    </location>
</feature>
<comment type="caution">
    <text evidence="2">The sequence shown here is derived from an EMBL/GenBank/DDBJ whole genome shotgun (WGS) entry which is preliminary data.</text>
</comment>
<feature type="region of interest" description="Disordered" evidence="1">
    <location>
        <begin position="195"/>
        <end position="218"/>
    </location>
</feature>
<reference evidence="2" key="1">
    <citation type="submission" date="2020-03" db="EMBL/GenBank/DDBJ databases">
        <authorList>
            <person name="Guo F."/>
        </authorList>
    </citation>
    <scope>NUCLEOTIDE SEQUENCE</scope>
    <source>
        <strain evidence="2">JCM 30134</strain>
    </source>
</reference>
<evidence type="ECO:0000313" key="2">
    <source>
        <dbReference type="EMBL" id="NHO66906.1"/>
    </source>
</evidence>
<organism evidence="2 3">
    <name type="scientific">Pseudomaricurvus hydrocarbonicus</name>
    <dbReference type="NCBI Taxonomy" id="1470433"/>
    <lineage>
        <taxon>Bacteria</taxon>
        <taxon>Pseudomonadati</taxon>
        <taxon>Pseudomonadota</taxon>
        <taxon>Gammaproteobacteria</taxon>
        <taxon>Cellvibrionales</taxon>
        <taxon>Cellvibrionaceae</taxon>
        <taxon>Pseudomaricurvus</taxon>
    </lineage>
</organism>
<proteinExistence type="predicted"/>
<name>A0A9E5MI64_9GAMM</name>